<evidence type="ECO:0000313" key="10">
    <source>
        <dbReference type="EMBL" id="AGK96304.1"/>
    </source>
</evidence>
<dbReference type="PANTHER" id="PTHR30294:SF45">
    <property type="entry name" value="LINEARMYCIN RESISTANCE PERMEASE PROTEIN LNRN"/>
    <property type="match status" value="1"/>
</dbReference>
<dbReference type="Gene3D" id="3.40.1710.10">
    <property type="entry name" value="abc type-2 transporter like domain"/>
    <property type="match status" value="1"/>
</dbReference>
<feature type="transmembrane region" description="Helical" evidence="8">
    <location>
        <begin position="294"/>
        <end position="313"/>
    </location>
</feature>
<dbReference type="EMBL" id="CP003261">
    <property type="protein sequence ID" value="AGK96304.1"/>
    <property type="molecule type" value="Genomic_DNA"/>
</dbReference>
<name>R4K703_CLOPA</name>
<dbReference type="OrthoDB" id="266913at2"/>
<keyword evidence="11" id="KW-1185">Reference proteome</keyword>
<feature type="transmembrane region" description="Helical" evidence="8">
    <location>
        <begin position="348"/>
        <end position="368"/>
    </location>
</feature>
<dbReference type="HOGENOM" id="CLU_039483_0_2_9"/>
<evidence type="ECO:0000256" key="1">
    <source>
        <dbReference type="ARBA" id="ARBA00004651"/>
    </source>
</evidence>
<accession>R4K703</accession>
<comment type="similarity">
    <text evidence="2 8">Belongs to the ABC-2 integral membrane protein family.</text>
</comment>
<feature type="transmembrane region" description="Helical" evidence="8">
    <location>
        <begin position="261"/>
        <end position="282"/>
    </location>
</feature>
<evidence type="ECO:0000256" key="5">
    <source>
        <dbReference type="ARBA" id="ARBA00022692"/>
    </source>
</evidence>
<dbReference type="Pfam" id="PF12698">
    <property type="entry name" value="ABC2_membrane_3"/>
    <property type="match status" value="1"/>
</dbReference>
<keyword evidence="4 8" id="KW-1003">Cell membrane</keyword>
<keyword evidence="3 8" id="KW-0813">Transport</keyword>
<evidence type="ECO:0000256" key="8">
    <source>
        <dbReference type="RuleBase" id="RU361157"/>
    </source>
</evidence>
<dbReference type="InterPro" id="IPR000412">
    <property type="entry name" value="ABC_2_transport"/>
</dbReference>
<evidence type="ECO:0000256" key="2">
    <source>
        <dbReference type="ARBA" id="ARBA00007783"/>
    </source>
</evidence>
<feature type="transmembrane region" description="Helical" evidence="8">
    <location>
        <begin position="225"/>
        <end position="249"/>
    </location>
</feature>
<evidence type="ECO:0000313" key="11">
    <source>
        <dbReference type="Proteomes" id="UP000013523"/>
    </source>
</evidence>
<dbReference type="eggNOG" id="COG0842">
    <property type="taxonomic scope" value="Bacteria"/>
</dbReference>
<feature type="transmembrane region" description="Helical" evidence="8">
    <location>
        <begin position="21"/>
        <end position="41"/>
    </location>
</feature>
<organism evidence="10 11">
    <name type="scientific">Clostridium pasteurianum BC1</name>
    <dbReference type="NCBI Taxonomy" id="86416"/>
    <lineage>
        <taxon>Bacteria</taxon>
        <taxon>Bacillati</taxon>
        <taxon>Bacillota</taxon>
        <taxon>Clostridia</taxon>
        <taxon>Eubacteriales</taxon>
        <taxon>Clostridiaceae</taxon>
        <taxon>Clostridium</taxon>
    </lineage>
</organism>
<protein>
    <recommendedName>
        <fullName evidence="8">Transport permease protein</fullName>
    </recommendedName>
</protein>
<feature type="domain" description="ABC transmembrane type-2" evidence="9">
    <location>
        <begin position="147"/>
        <end position="373"/>
    </location>
</feature>
<keyword evidence="5 8" id="KW-0812">Transmembrane</keyword>
<dbReference type="KEGG" id="cpas:Clopa_1318"/>
<dbReference type="InterPro" id="IPR047817">
    <property type="entry name" value="ABC2_TM_bact-type"/>
</dbReference>
<dbReference type="InterPro" id="IPR013525">
    <property type="entry name" value="ABC2_TM"/>
</dbReference>
<dbReference type="AlphaFoldDB" id="R4K703"/>
<dbReference type="PRINTS" id="PR00164">
    <property type="entry name" value="ABC2TRNSPORT"/>
</dbReference>
<evidence type="ECO:0000256" key="6">
    <source>
        <dbReference type="ARBA" id="ARBA00022989"/>
    </source>
</evidence>
<dbReference type="InterPro" id="IPR051449">
    <property type="entry name" value="ABC-2_transporter_component"/>
</dbReference>
<dbReference type="GO" id="GO:0140359">
    <property type="term" value="F:ABC-type transporter activity"/>
    <property type="evidence" value="ECO:0007669"/>
    <property type="project" value="InterPro"/>
</dbReference>
<dbReference type="PANTHER" id="PTHR30294">
    <property type="entry name" value="MEMBRANE COMPONENT OF ABC TRANSPORTER YHHJ-RELATED"/>
    <property type="match status" value="1"/>
</dbReference>
<sequence length="380" mass="42554">MKNVIWLAMNNLKVTLGKKKSIISYFVLPVLFILIPVILYGNAGNGSVKIGVIDKDKSTLSSDFAKAIEKQDSLKVTNINIENPKGDIAAGKVDCVITIPQGFEESVYNNSLRKPEILSLKGESSTAWINNYSNIYLRNLLDIWKASKGDKQVFNKMYDGLENSLSFKSTAVQDTSRGKGMTSQSIGFIIMFMMIGASSFTEIILKEKKNRTYFRICSAPVSSKIYIFSNVISSFVIVAIQSLITLLAMTKLFKIQTYVPFWQMYIILLCFGFVAIGLGLLLVAFSKDSTQSNVLMNLIITPTCMLSGCFWPIDFMPETARKIADFLPQRWAIAAIEKLQANSGFSSIYLHLLIILGFAFTFFIVAAYRFSRDENIKNFV</sequence>
<dbReference type="PATRIC" id="fig|86416.3.peg.1318"/>
<evidence type="ECO:0000256" key="7">
    <source>
        <dbReference type="ARBA" id="ARBA00023136"/>
    </source>
</evidence>
<keyword evidence="6 8" id="KW-1133">Transmembrane helix</keyword>
<dbReference type="GO" id="GO:0043190">
    <property type="term" value="C:ATP-binding cassette (ABC) transporter complex"/>
    <property type="evidence" value="ECO:0007669"/>
    <property type="project" value="InterPro"/>
</dbReference>
<keyword evidence="7 8" id="KW-0472">Membrane</keyword>
<gene>
    <name evidence="10" type="ORF">Clopa_1318</name>
</gene>
<reference evidence="10 11" key="1">
    <citation type="submission" date="2012-01" db="EMBL/GenBank/DDBJ databases">
        <title>Complete sequence of chromosome of Clostridium pasteurianum BC1.</title>
        <authorList>
            <consortium name="US DOE Joint Genome Institute"/>
            <person name="Lucas S."/>
            <person name="Han J."/>
            <person name="Lapidus A."/>
            <person name="Cheng J.-F."/>
            <person name="Goodwin L."/>
            <person name="Pitluck S."/>
            <person name="Peters L."/>
            <person name="Mikhailova N."/>
            <person name="Teshima H."/>
            <person name="Detter J.C."/>
            <person name="Han C."/>
            <person name="Tapia R."/>
            <person name="Land M."/>
            <person name="Hauser L."/>
            <person name="Kyrpides N."/>
            <person name="Ivanova N."/>
            <person name="Pagani I."/>
            <person name="Dunn J."/>
            <person name="Taghavi S."/>
            <person name="Francis A."/>
            <person name="van der Lelie D."/>
            <person name="Woyke T."/>
        </authorList>
    </citation>
    <scope>NUCLEOTIDE SEQUENCE [LARGE SCALE GENOMIC DNA]</scope>
    <source>
        <strain evidence="10 11">BC1</strain>
    </source>
</reference>
<evidence type="ECO:0000259" key="9">
    <source>
        <dbReference type="PROSITE" id="PS51012"/>
    </source>
</evidence>
<dbReference type="STRING" id="86416.Clopa_1318"/>
<comment type="subcellular location">
    <subcellularLocation>
        <location evidence="1 8">Cell membrane</location>
        <topology evidence="1 8">Multi-pass membrane protein</topology>
    </subcellularLocation>
</comment>
<dbReference type="RefSeq" id="WP_015614627.1">
    <property type="nucleotide sequence ID" value="NC_021182.1"/>
</dbReference>
<proteinExistence type="inferred from homology"/>
<dbReference type="Proteomes" id="UP000013523">
    <property type="component" value="Chromosome"/>
</dbReference>
<evidence type="ECO:0000256" key="3">
    <source>
        <dbReference type="ARBA" id="ARBA00022448"/>
    </source>
</evidence>
<dbReference type="PROSITE" id="PS51012">
    <property type="entry name" value="ABC_TM2"/>
    <property type="match status" value="1"/>
</dbReference>
<evidence type="ECO:0000256" key="4">
    <source>
        <dbReference type="ARBA" id="ARBA00022475"/>
    </source>
</evidence>
<feature type="transmembrane region" description="Helical" evidence="8">
    <location>
        <begin position="186"/>
        <end position="205"/>
    </location>
</feature>